<reference evidence="1" key="1">
    <citation type="thesis" date="2020" institute="ProQuest LLC" country="789 East Eisenhower Parkway, Ann Arbor, MI, USA">
        <title>Comparative Genomics and Chromosome Evolution.</title>
        <authorList>
            <person name="Mudd A.B."/>
        </authorList>
    </citation>
    <scope>NUCLEOTIDE SEQUENCE</scope>
    <source>
        <strain evidence="1">237g6f4</strain>
        <tissue evidence="1">Blood</tissue>
    </source>
</reference>
<evidence type="ECO:0008006" key="3">
    <source>
        <dbReference type="Google" id="ProtNLM"/>
    </source>
</evidence>
<dbReference type="Proteomes" id="UP000824782">
    <property type="component" value="Unassembled WGS sequence"/>
</dbReference>
<protein>
    <recommendedName>
        <fullName evidence="3">Secreted protein</fullName>
    </recommendedName>
</protein>
<evidence type="ECO:0000313" key="2">
    <source>
        <dbReference type="Proteomes" id="UP000824782"/>
    </source>
</evidence>
<accession>A0AAV6YFQ5</accession>
<proteinExistence type="predicted"/>
<dbReference type="AlphaFoldDB" id="A0AAV6YFQ5"/>
<keyword evidence="2" id="KW-1185">Reference proteome</keyword>
<sequence>MLSVAVPYCPVSGLWLMPPCLCCITPRDLCVQTSGCYYDKCLNVPSTNCYCAASPRHFYTKYLFLFCILLRFYILCDGS</sequence>
<evidence type="ECO:0000313" key="1">
    <source>
        <dbReference type="EMBL" id="KAG8534963.1"/>
    </source>
</evidence>
<name>A0AAV6YFQ5_ENGPU</name>
<organism evidence="1 2">
    <name type="scientific">Engystomops pustulosus</name>
    <name type="common">Tungara frog</name>
    <name type="synonym">Physalaemus pustulosus</name>
    <dbReference type="NCBI Taxonomy" id="76066"/>
    <lineage>
        <taxon>Eukaryota</taxon>
        <taxon>Metazoa</taxon>
        <taxon>Chordata</taxon>
        <taxon>Craniata</taxon>
        <taxon>Vertebrata</taxon>
        <taxon>Euteleostomi</taxon>
        <taxon>Amphibia</taxon>
        <taxon>Batrachia</taxon>
        <taxon>Anura</taxon>
        <taxon>Neobatrachia</taxon>
        <taxon>Hyloidea</taxon>
        <taxon>Leptodactylidae</taxon>
        <taxon>Leiuperinae</taxon>
        <taxon>Engystomops</taxon>
    </lineage>
</organism>
<gene>
    <name evidence="1" type="ORF">GDO81_029822</name>
</gene>
<comment type="caution">
    <text evidence="1">The sequence shown here is derived from an EMBL/GenBank/DDBJ whole genome shotgun (WGS) entry which is preliminary data.</text>
</comment>
<dbReference type="EMBL" id="WNYA01083723">
    <property type="protein sequence ID" value="KAG8534963.1"/>
    <property type="molecule type" value="Genomic_DNA"/>
</dbReference>